<dbReference type="Gene3D" id="3.20.80.10">
    <property type="entry name" value="Regulatory factor, effector binding domain"/>
    <property type="match status" value="1"/>
</dbReference>
<comment type="similarity">
    <text evidence="1">Belongs to the HEBP family.</text>
</comment>
<evidence type="ECO:0000256" key="2">
    <source>
        <dbReference type="SAM" id="SignalP"/>
    </source>
</evidence>
<dbReference type="FunFam" id="3.20.80.10:FF:000002">
    <property type="entry name" value="Heme-binding protein 2"/>
    <property type="match status" value="1"/>
</dbReference>
<accession>I0YRH6</accession>
<dbReference type="EMBL" id="AGSI01000013">
    <property type="protein sequence ID" value="EIE20995.1"/>
    <property type="molecule type" value="Genomic_DNA"/>
</dbReference>
<gene>
    <name evidence="3" type="ORF">COCSUDRAFT_24839</name>
</gene>
<dbReference type="KEGG" id="csl:COCSUDRAFT_24839"/>
<protein>
    <submittedName>
        <fullName evidence="3">SOUL-domain-containing protein</fullName>
    </submittedName>
</protein>
<keyword evidence="4" id="KW-1185">Reference proteome</keyword>
<reference evidence="3 4" key="1">
    <citation type="journal article" date="2012" name="Genome Biol.">
        <title>The genome of the polar eukaryotic microalga coccomyxa subellipsoidea reveals traits of cold adaptation.</title>
        <authorList>
            <person name="Blanc G."/>
            <person name="Agarkova I."/>
            <person name="Grimwood J."/>
            <person name="Kuo A."/>
            <person name="Brueggeman A."/>
            <person name="Dunigan D."/>
            <person name="Gurnon J."/>
            <person name="Ladunga I."/>
            <person name="Lindquist E."/>
            <person name="Lucas S."/>
            <person name="Pangilinan J."/>
            <person name="Proschold T."/>
            <person name="Salamov A."/>
            <person name="Schmutz J."/>
            <person name="Weeks D."/>
            <person name="Yamada T."/>
            <person name="Claverie J.M."/>
            <person name="Grigoriev I."/>
            <person name="Van Etten J."/>
            <person name="Lomsadze A."/>
            <person name="Borodovsky M."/>
        </authorList>
    </citation>
    <scope>NUCLEOTIDE SEQUENCE [LARGE SCALE GENOMIC DNA]</scope>
    <source>
        <strain evidence="3 4">C-169</strain>
    </source>
</reference>
<dbReference type="PANTHER" id="PTHR11220:SF72">
    <property type="entry name" value="HEME-BINDING PROTEIN 2-LIKE ISOFORM X2"/>
    <property type="match status" value="1"/>
</dbReference>
<dbReference type="Proteomes" id="UP000007264">
    <property type="component" value="Unassembled WGS sequence"/>
</dbReference>
<feature type="signal peptide" evidence="2">
    <location>
        <begin position="1"/>
        <end position="21"/>
    </location>
</feature>
<dbReference type="InterPro" id="IPR011256">
    <property type="entry name" value="Reg_factor_effector_dom_sf"/>
</dbReference>
<dbReference type="eggNOG" id="ENOG502QUPY">
    <property type="taxonomic scope" value="Eukaryota"/>
</dbReference>
<evidence type="ECO:0000313" key="3">
    <source>
        <dbReference type="EMBL" id="EIE20995.1"/>
    </source>
</evidence>
<comment type="caution">
    <text evidence="3">The sequence shown here is derived from an EMBL/GenBank/DDBJ whole genome shotgun (WGS) entry which is preliminary data.</text>
</comment>
<dbReference type="GO" id="GO:0020037">
    <property type="term" value="F:heme binding"/>
    <property type="evidence" value="ECO:0007669"/>
    <property type="project" value="TreeGrafter"/>
</dbReference>
<sequence>MQHLQFAAAVFILLTAPLSQSEASTSTKSVNSSTPWFCHEYECAPYTVIDRNADYETRQYSAANWVSVNVQNYTYRPALSEGFAPLFEYISGANQEGVNINMTAPVLVKIAAGAGPFCTSNFTVSFYVPTAQGDTPVPTDRSVYLNRLPPATYFVSSFGGYADDTSVPAQAAALTDKLTANGEVYDSSLFWTAGYDAPYKLSGRHNEIWILKNGEAAAVRSAAG</sequence>
<name>I0YRH6_COCSC</name>
<proteinExistence type="inferred from homology"/>
<evidence type="ECO:0000313" key="4">
    <source>
        <dbReference type="Proteomes" id="UP000007264"/>
    </source>
</evidence>
<dbReference type="RefSeq" id="XP_005645539.1">
    <property type="nucleotide sequence ID" value="XM_005645482.1"/>
</dbReference>
<keyword evidence="2" id="KW-0732">Signal</keyword>
<evidence type="ECO:0000256" key="1">
    <source>
        <dbReference type="ARBA" id="ARBA00009817"/>
    </source>
</evidence>
<dbReference type="SUPFAM" id="SSF55136">
    <property type="entry name" value="Probable bacterial effector-binding domain"/>
    <property type="match status" value="1"/>
</dbReference>
<dbReference type="PANTHER" id="PTHR11220">
    <property type="entry name" value="HEME-BINDING PROTEIN-RELATED"/>
    <property type="match status" value="1"/>
</dbReference>
<dbReference type="Pfam" id="PF04832">
    <property type="entry name" value="SOUL"/>
    <property type="match status" value="1"/>
</dbReference>
<organism evidence="3 4">
    <name type="scientific">Coccomyxa subellipsoidea (strain C-169)</name>
    <name type="common">Green microalga</name>
    <dbReference type="NCBI Taxonomy" id="574566"/>
    <lineage>
        <taxon>Eukaryota</taxon>
        <taxon>Viridiplantae</taxon>
        <taxon>Chlorophyta</taxon>
        <taxon>core chlorophytes</taxon>
        <taxon>Trebouxiophyceae</taxon>
        <taxon>Trebouxiophyceae incertae sedis</taxon>
        <taxon>Coccomyxaceae</taxon>
        <taxon>Coccomyxa</taxon>
        <taxon>Coccomyxa subellipsoidea</taxon>
    </lineage>
</organism>
<dbReference type="InterPro" id="IPR006917">
    <property type="entry name" value="SOUL_heme-bd"/>
</dbReference>
<dbReference type="GeneID" id="17038993"/>
<dbReference type="OrthoDB" id="6424451at2759"/>
<feature type="chain" id="PRO_5003636583" evidence="2">
    <location>
        <begin position="22"/>
        <end position="224"/>
    </location>
</feature>
<dbReference type="AlphaFoldDB" id="I0YRH6"/>